<gene>
    <name evidence="1" type="ORF">F4820DRAFT_420431</name>
</gene>
<protein>
    <submittedName>
        <fullName evidence="1">FAD-binding domain-containing protein</fullName>
    </submittedName>
</protein>
<evidence type="ECO:0000313" key="2">
    <source>
        <dbReference type="Proteomes" id="UP001497700"/>
    </source>
</evidence>
<evidence type="ECO:0000313" key="1">
    <source>
        <dbReference type="EMBL" id="KAI4865432.1"/>
    </source>
</evidence>
<dbReference type="EMBL" id="MU393472">
    <property type="protein sequence ID" value="KAI4865432.1"/>
    <property type="molecule type" value="Genomic_DNA"/>
</dbReference>
<sequence length="537" mass="58558">MARLFLALYLLIVVLPAFPPPLFSQDIIAILQSYSNFKIAVSRLLQHVTITAAVMDGTMDVLRPGSTGIQRAQVACDIINTVFPGTVTVADDPEYEEELQFNWSRTCWLRAACVFRPTNAAEVSAFLSIVKLTASKFSVRGGGHNPNSGFNSVDSSGILVDMRGFDTLALEGDLTLRVGSGQTWKKVYEFIERDKKSVIGGRHGTVGVGGFLLGGGMPFFGGLYGMAADNVKNFQVVTSDSRIINANINENQDLFRALKGGGTNFGIVTRFDMEVYDLIKMQYTVNAYHASDYANLLNATVNVQKAMEFDNKIGFFLNVHPTVIIAGLLYAEHTAQPPKAFTEFFNAESLITSIVPTTNGTVQTIVPELDTVGQDVGPASRALSSVSTKEDYELYLDVHKQYTERFSNTPEMPSATLSYTIQPVSSFMVRAGRERGGNSMGLAESAQTWWACLIEWYDGADTAKSQLNVGLLGDTIASLAGQRGDLLPFQFMNDAGSRQKVLQSYGKTNLATLTKVAVKYDKAGTFQTLQNAGFLVQ</sequence>
<proteinExistence type="predicted"/>
<comment type="caution">
    <text evidence="1">The sequence shown here is derived from an EMBL/GenBank/DDBJ whole genome shotgun (WGS) entry which is preliminary data.</text>
</comment>
<accession>A0ACB9Z168</accession>
<keyword evidence="2" id="KW-1185">Reference proteome</keyword>
<organism evidence="1 2">
    <name type="scientific">Hypoxylon rubiginosum</name>
    <dbReference type="NCBI Taxonomy" id="110542"/>
    <lineage>
        <taxon>Eukaryota</taxon>
        <taxon>Fungi</taxon>
        <taxon>Dikarya</taxon>
        <taxon>Ascomycota</taxon>
        <taxon>Pezizomycotina</taxon>
        <taxon>Sordariomycetes</taxon>
        <taxon>Xylariomycetidae</taxon>
        <taxon>Xylariales</taxon>
        <taxon>Hypoxylaceae</taxon>
        <taxon>Hypoxylon</taxon>
    </lineage>
</organism>
<dbReference type="Proteomes" id="UP001497700">
    <property type="component" value="Unassembled WGS sequence"/>
</dbReference>
<name>A0ACB9Z168_9PEZI</name>
<reference evidence="1 2" key="1">
    <citation type="journal article" date="2022" name="New Phytol.">
        <title>Ecological generalism drives hyperdiversity of secondary metabolite gene clusters in xylarialean endophytes.</title>
        <authorList>
            <person name="Franco M.E.E."/>
            <person name="Wisecaver J.H."/>
            <person name="Arnold A.E."/>
            <person name="Ju Y.M."/>
            <person name="Slot J.C."/>
            <person name="Ahrendt S."/>
            <person name="Moore L.P."/>
            <person name="Eastman K.E."/>
            <person name="Scott K."/>
            <person name="Konkel Z."/>
            <person name="Mondo S.J."/>
            <person name="Kuo A."/>
            <person name="Hayes R.D."/>
            <person name="Haridas S."/>
            <person name="Andreopoulos B."/>
            <person name="Riley R."/>
            <person name="LaButti K."/>
            <person name="Pangilinan J."/>
            <person name="Lipzen A."/>
            <person name="Amirebrahimi M."/>
            <person name="Yan J."/>
            <person name="Adam C."/>
            <person name="Keymanesh K."/>
            <person name="Ng V."/>
            <person name="Louie K."/>
            <person name="Northen T."/>
            <person name="Drula E."/>
            <person name="Henrissat B."/>
            <person name="Hsieh H.M."/>
            <person name="Youens-Clark K."/>
            <person name="Lutzoni F."/>
            <person name="Miadlikowska J."/>
            <person name="Eastwood D.C."/>
            <person name="Hamelin R.C."/>
            <person name="Grigoriev I.V."/>
            <person name="U'Ren J.M."/>
        </authorList>
    </citation>
    <scope>NUCLEOTIDE SEQUENCE [LARGE SCALE GENOMIC DNA]</scope>
    <source>
        <strain evidence="1 2">CBS 119005</strain>
    </source>
</reference>